<feature type="transmembrane region" description="Helical" evidence="1">
    <location>
        <begin position="12"/>
        <end position="31"/>
    </location>
</feature>
<dbReference type="RefSeq" id="WP_014473021.1">
    <property type="nucleotide sequence ID" value="NZ_CP053835.1"/>
</dbReference>
<dbReference type="KEGG" id="adz:ADFLV_0319"/>
<protein>
    <submittedName>
        <fullName evidence="3">DUF4405 domain-containing membrane protein</fullName>
    </submittedName>
</protein>
<proteinExistence type="predicted"/>
<dbReference type="EMBL" id="CP053835">
    <property type="protein sequence ID" value="QKF76379.1"/>
    <property type="molecule type" value="Genomic_DNA"/>
</dbReference>
<name>A0AAE7BEM1_9BACT</name>
<reference evidence="3 4" key="1">
    <citation type="submission" date="2020-05" db="EMBL/GenBank/DDBJ databases">
        <title>Complete genome sequencing of Campylobacter and Arcobacter type strains.</title>
        <authorList>
            <person name="Miller W.G."/>
            <person name="Yee E."/>
        </authorList>
    </citation>
    <scope>NUCLEOTIDE SEQUENCE [LARGE SCALE GENOMIC DNA]</scope>
    <source>
        <strain evidence="3 4">LMG 25694</strain>
    </source>
</reference>
<evidence type="ECO:0000256" key="1">
    <source>
        <dbReference type="SAM" id="Phobius"/>
    </source>
</evidence>
<evidence type="ECO:0000313" key="3">
    <source>
        <dbReference type="EMBL" id="QKF76379.1"/>
    </source>
</evidence>
<keyword evidence="1" id="KW-0812">Transmembrane</keyword>
<sequence>MNKFLKRDIATSFTTFLFLVMGITGVLMYFHILDNYTKEMHEILGLVFVLVIFFHVFFNWKAMKSYFSKKVFLSAGIIISIVALTFILNAKTGENPKAILINKTLEAPIETSFLIFSKNIENAKEKLEKAGIKLEKANSLKELASINKTSPFEIINILSQDK</sequence>
<gene>
    <name evidence="3" type="ORF">ADFLV_0319</name>
</gene>
<dbReference type="Pfam" id="PF14358">
    <property type="entry name" value="DUF4405"/>
    <property type="match status" value="1"/>
</dbReference>
<dbReference type="Proteomes" id="UP000503313">
    <property type="component" value="Chromosome"/>
</dbReference>
<evidence type="ECO:0000259" key="2">
    <source>
        <dbReference type="Pfam" id="PF14358"/>
    </source>
</evidence>
<organism evidence="3 4">
    <name type="scientific">Arcobacter defluvii</name>
    <dbReference type="NCBI Taxonomy" id="873191"/>
    <lineage>
        <taxon>Bacteria</taxon>
        <taxon>Pseudomonadati</taxon>
        <taxon>Campylobacterota</taxon>
        <taxon>Epsilonproteobacteria</taxon>
        <taxon>Campylobacterales</taxon>
        <taxon>Arcobacteraceae</taxon>
        <taxon>Arcobacter</taxon>
    </lineage>
</organism>
<keyword evidence="4" id="KW-1185">Reference proteome</keyword>
<keyword evidence="1" id="KW-1133">Transmembrane helix</keyword>
<accession>A0AAE7BEM1</accession>
<feature type="domain" description="Flavinylation-associated cytochrome" evidence="2">
    <location>
        <begin position="12"/>
        <end position="60"/>
    </location>
</feature>
<feature type="transmembrane region" description="Helical" evidence="1">
    <location>
        <begin position="43"/>
        <end position="60"/>
    </location>
</feature>
<feature type="transmembrane region" description="Helical" evidence="1">
    <location>
        <begin position="72"/>
        <end position="90"/>
    </location>
</feature>
<dbReference type="InterPro" id="IPR025517">
    <property type="entry name" value="DUF4405"/>
</dbReference>
<dbReference type="AlphaFoldDB" id="A0AAE7BEM1"/>
<evidence type="ECO:0000313" key="4">
    <source>
        <dbReference type="Proteomes" id="UP000503313"/>
    </source>
</evidence>
<keyword evidence="1" id="KW-0472">Membrane</keyword>